<name>A0A4R9K881_9LEPT</name>
<keyword evidence="3" id="KW-0378">Hydrolase</keyword>
<protein>
    <submittedName>
        <fullName evidence="3">Cysteine protease</fullName>
    </submittedName>
</protein>
<dbReference type="AlphaFoldDB" id="A0A4R9K881"/>
<dbReference type="InterPro" id="IPR013128">
    <property type="entry name" value="Peptidase_C1A"/>
</dbReference>
<dbReference type="InterPro" id="IPR000668">
    <property type="entry name" value="Peptidase_C1A_C"/>
</dbReference>
<dbReference type="InterPro" id="IPR013783">
    <property type="entry name" value="Ig-like_fold"/>
</dbReference>
<dbReference type="InterPro" id="IPR025660">
    <property type="entry name" value="Pept_his_AS"/>
</dbReference>
<keyword evidence="3" id="KW-0645">Protease</keyword>
<evidence type="ECO:0000259" key="2">
    <source>
        <dbReference type="PROSITE" id="PS50853"/>
    </source>
</evidence>
<dbReference type="SUPFAM" id="SSF49265">
    <property type="entry name" value="Fibronectin type III"/>
    <property type="match status" value="2"/>
</dbReference>
<dbReference type="InterPro" id="IPR038765">
    <property type="entry name" value="Papain-like_cys_pep_sf"/>
</dbReference>
<dbReference type="GO" id="GO:0008234">
    <property type="term" value="F:cysteine-type peptidase activity"/>
    <property type="evidence" value="ECO:0007669"/>
    <property type="project" value="InterPro"/>
</dbReference>
<feature type="domain" description="Fibronectin type-III" evidence="2">
    <location>
        <begin position="508"/>
        <end position="597"/>
    </location>
</feature>
<dbReference type="PROSITE" id="PS50853">
    <property type="entry name" value="FN3"/>
    <property type="match status" value="3"/>
</dbReference>
<dbReference type="Gene3D" id="3.90.70.10">
    <property type="entry name" value="Cysteine proteinases"/>
    <property type="match status" value="1"/>
</dbReference>
<dbReference type="InterPro" id="IPR003961">
    <property type="entry name" value="FN3_dom"/>
</dbReference>
<dbReference type="SUPFAM" id="SSF54001">
    <property type="entry name" value="Cysteine proteinases"/>
    <property type="match status" value="1"/>
</dbReference>
<gene>
    <name evidence="3" type="ORF">EHQ58_04485</name>
</gene>
<feature type="domain" description="Fibronectin type-III" evidence="2">
    <location>
        <begin position="609"/>
        <end position="705"/>
    </location>
</feature>
<dbReference type="SMART" id="SM00645">
    <property type="entry name" value="Pept_C1"/>
    <property type="match status" value="1"/>
</dbReference>
<dbReference type="EMBL" id="RQGD01000014">
    <property type="protein sequence ID" value="TGL61872.1"/>
    <property type="molecule type" value="Genomic_DNA"/>
</dbReference>
<dbReference type="PROSITE" id="PS00639">
    <property type="entry name" value="THIOL_PROTEASE_HIS"/>
    <property type="match status" value="1"/>
</dbReference>
<dbReference type="Gene3D" id="2.60.40.10">
    <property type="entry name" value="Immunoglobulins"/>
    <property type="match status" value="4"/>
</dbReference>
<dbReference type="RefSeq" id="WP_135622487.1">
    <property type="nucleotide sequence ID" value="NZ_RQGD01000014.1"/>
</dbReference>
<evidence type="ECO:0000313" key="4">
    <source>
        <dbReference type="Proteomes" id="UP000297693"/>
    </source>
</evidence>
<dbReference type="OrthoDB" id="3648721at2"/>
<dbReference type="CDD" id="cd00063">
    <property type="entry name" value="FN3"/>
    <property type="match status" value="2"/>
</dbReference>
<accession>A0A4R9K881</accession>
<dbReference type="Proteomes" id="UP000297693">
    <property type="component" value="Unassembled WGS sequence"/>
</dbReference>
<keyword evidence="4" id="KW-1185">Reference proteome</keyword>
<feature type="domain" description="Fibronectin type-III" evidence="2">
    <location>
        <begin position="317"/>
        <end position="404"/>
    </location>
</feature>
<dbReference type="Pfam" id="PF00112">
    <property type="entry name" value="Peptidase_C1"/>
    <property type="match status" value="1"/>
</dbReference>
<sequence length="815" mass="89148">MKIQSQILSLAILLLSLDPVFTQEFDPSSVRSPDCKPGVFNCGYKPAPKEIQDSIPLKRDFNSFEDLPNSVDLSSKMPPVGNQGQQNSCVAWASGYAIKSYMAKNGGKFSSYDPPFSGGQGKNVFSPAFIYNQQNGGKDEGLYYYKTMEFLQKSGVAPWSSMPYTDKDYKKQPPEAVKKEALQYKIKSFSRLNIKNPDDMKRVLAGGNVVLFGIIIDDAFYKVKGSEVYDENGGQSYGGHAMTIVGYDDSKTSKSGKKGAFKFQNSWGTNWADKGFGWISYSMLAKVGQEAYAMIDDTKTTTPTVTPAPAVTKPLSAPTDIKASRGEFPSKIVLTWLASDKAISYLIERKDENKFNELAYSNVPTYSDTNVSPNSTYSYRISAISDEETSPASKEIEGFTSAQSVSNGKLEQVVGVNGKSYMEGSSAKIALAWSEIEGATGYMVSKIGSSKRWKTVGNVTTASFVDTSPSQDETNVYRICATIKSKKAGDWSESYGVDVGSDEVAPGQVADLQVSVGEYADKIKVSWNASPGATGYYLYRFDENAEVSGQFEVSGTSYDDMDKALLGGSTFAYTVIAVNEVGYSEPSEFAFGNIDPELSKRSAGATLSPPSKVSFELGPKDKKLKIKWSPVKDAGEYYIYRKLMKAKSKKEKYAFVNSVPGNQTTYTETFSGNPGDLYLYSVRSKSEFGSESKDSKPISVFLNPEQSAVSKRALSLEEIPSTFLGNWSGFYWNPKSGPQKLLVEVTGANQDFKATLKINDKVAKQFQGSWTPGSTGIKAEGFQLDLSREIKGSSLVKLNKVAELGEETEYSFSKD</sequence>
<dbReference type="InterPro" id="IPR036116">
    <property type="entry name" value="FN3_sf"/>
</dbReference>
<dbReference type="GO" id="GO:0006508">
    <property type="term" value="P:proteolysis"/>
    <property type="evidence" value="ECO:0007669"/>
    <property type="project" value="UniProtKB-KW"/>
</dbReference>
<organism evidence="3 4">
    <name type="scientific">Leptospira ognonensis</name>
    <dbReference type="NCBI Taxonomy" id="2484945"/>
    <lineage>
        <taxon>Bacteria</taxon>
        <taxon>Pseudomonadati</taxon>
        <taxon>Spirochaetota</taxon>
        <taxon>Spirochaetia</taxon>
        <taxon>Leptospirales</taxon>
        <taxon>Leptospiraceae</taxon>
        <taxon>Leptospira</taxon>
    </lineage>
</organism>
<dbReference type="SMART" id="SM00060">
    <property type="entry name" value="FN3"/>
    <property type="match status" value="3"/>
</dbReference>
<dbReference type="PANTHER" id="PTHR12411">
    <property type="entry name" value="CYSTEINE PROTEASE FAMILY C1-RELATED"/>
    <property type="match status" value="1"/>
</dbReference>
<evidence type="ECO:0000256" key="1">
    <source>
        <dbReference type="ARBA" id="ARBA00008455"/>
    </source>
</evidence>
<dbReference type="CDD" id="cd02619">
    <property type="entry name" value="Peptidase_C1"/>
    <property type="match status" value="1"/>
</dbReference>
<comment type="similarity">
    <text evidence="1">Belongs to the peptidase C1 family.</text>
</comment>
<proteinExistence type="inferred from homology"/>
<evidence type="ECO:0000313" key="3">
    <source>
        <dbReference type="EMBL" id="TGL61872.1"/>
    </source>
</evidence>
<reference evidence="3" key="1">
    <citation type="journal article" date="2019" name="PLoS Negl. Trop. Dis.">
        <title>Revisiting the worldwide diversity of Leptospira species in the environment.</title>
        <authorList>
            <person name="Vincent A.T."/>
            <person name="Schiettekatte O."/>
            <person name="Bourhy P."/>
            <person name="Veyrier F.J."/>
            <person name="Picardeau M."/>
        </authorList>
    </citation>
    <scope>NUCLEOTIDE SEQUENCE [LARGE SCALE GENOMIC DNA]</scope>
    <source>
        <strain evidence="3">201702476</strain>
    </source>
</reference>
<comment type="caution">
    <text evidence="3">The sequence shown here is derived from an EMBL/GenBank/DDBJ whole genome shotgun (WGS) entry which is preliminary data.</text>
</comment>